<proteinExistence type="predicted"/>
<dbReference type="Pfam" id="PF00501">
    <property type="entry name" value="AMP-binding"/>
    <property type="match status" value="1"/>
</dbReference>
<protein>
    <submittedName>
        <fullName evidence="3">Uncharacterized protein</fullName>
    </submittedName>
</protein>
<dbReference type="OrthoDB" id="416786at2759"/>
<evidence type="ECO:0000313" key="6">
    <source>
        <dbReference type="EMBL" id="CAF4203306.1"/>
    </source>
</evidence>
<evidence type="ECO:0000259" key="2">
    <source>
        <dbReference type="Pfam" id="PF13193"/>
    </source>
</evidence>
<dbReference type="EMBL" id="CAJOBC010007005">
    <property type="protein sequence ID" value="CAF3918219.1"/>
    <property type="molecule type" value="Genomic_DNA"/>
</dbReference>
<feature type="domain" description="AMP-binding enzyme C-terminal" evidence="2">
    <location>
        <begin position="442"/>
        <end position="524"/>
    </location>
</feature>
<reference evidence="3" key="1">
    <citation type="submission" date="2021-02" db="EMBL/GenBank/DDBJ databases">
        <authorList>
            <person name="Nowell W R."/>
        </authorList>
    </citation>
    <scope>NUCLEOTIDE SEQUENCE</scope>
</reference>
<dbReference type="Gene3D" id="3.40.50.12780">
    <property type="entry name" value="N-terminal domain of ligase-like"/>
    <property type="match status" value="1"/>
</dbReference>
<dbReference type="PANTHER" id="PTHR45527">
    <property type="entry name" value="NONRIBOSOMAL PEPTIDE SYNTHETASE"/>
    <property type="match status" value="1"/>
</dbReference>
<dbReference type="GO" id="GO:0044550">
    <property type="term" value="P:secondary metabolite biosynthetic process"/>
    <property type="evidence" value="ECO:0007669"/>
    <property type="project" value="TreeGrafter"/>
</dbReference>
<dbReference type="GO" id="GO:0031177">
    <property type="term" value="F:phosphopantetheine binding"/>
    <property type="evidence" value="ECO:0007669"/>
    <property type="project" value="TreeGrafter"/>
</dbReference>
<dbReference type="Proteomes" id="UP000681722">
    <property type="component" value="Unassembled WGS sequence"/>
</dbReference>
<evidence type="ECO:0000313" key="3">
    <source>
        <dbReference type="EMBL" id="CAF1154799.1"/>
    </source>
</evidence>
<dbReference type="Proteomes" id="UP000677228">
    <property type="component" value="Unassembled WGS sequence"/>
</dbReference>
<evidence type="ECO:0000313" key="4">
    <source>
        <dbReference type="EMBL" id="CAF1395868.1"/>
    </source>
</evidence>
<dbReference type="EMBL" id="CAJNOQ010007007">
    <property type="protein sequence ID" value="CAF1154799.1"/>
    <property type="molecule type" value="Genomic_DNA"/>
</dbReference>
<keyword evidence="7" id="KW-1185">Reference proteome</keyword>
<feature type="domain" description="AMP-dependent synthetase/ligase" evidence="1">
    <location>
        <begin position="21"/>
        <end position="386"/>
    </location>
</feature>
<dbReference type="InterPro" id="IPR025110">
    <property type="entry name" value="AMP-bd_C"/>
</dbReference>
<comment type="caution">
    <text evidence="3">The sequence shown here is derived from an EMBL/GenBank/DDBJ whole genome shotgun (WGS) entry which is preliminary data.</text>
</comment>
<gene>
    <name evidence="3" type="ORF">GPM918_LOCUS21372</name>
    <name evidence="4" type="ORF">OVA965_LOCUS32805</name>
    <name evidence="5" type="ORF">SRO942_LOCUS21368</name>
    <name evidence="6" type="ORF">TMI583_LOCUS33671</name>
</gene>
<dbReference type="PANTHER" id="PTHR45527:SF1">
    <property type="entry name" value="FATTY ACID SYNTHASE"/>
    <property type="match status" value="1"/>
</dbReference>
<evidence type="ECO:0000313" key="5">
    <source>
        <dbReference type="EMBL" id="CAF3918219.1"/>
    </source>
</evidence>
<dbReference type="Proteomes" id="UP000682733">
    <property type="component" value="Unassembled WGS sequence"/>
</dbReference>
<dbReference type="AlphaFoldDB" id="A0A814SZC1"/>
<dbReference type="GO" id="GO:0043041">
    <property type="term" value="P:amino acid activation for nonribosomal peptide biosynthetic process"/>
    <property type="evidence" value="ECO:0007669"/>
    <property type="project" value="TreeGrafter"/>
</dbReference>
<accession>A0A814SZC1</accession>
<name>A0A814SZC1_9BILA</name>
<dbReference type="SUPFAM" id="SSF56801">
    <property type="entry name" value="Acetyl-CoA synthetase-like"/>
    <property type="match status" value="1"/>
</dbReference>
<dbReference type="Proteomes" id="UP000663829">
    <property type="component" value="Unassembled WGS sequence"/>
</dbReference>
<organism evidence="3 7">
    <name type="scientific">Didymodactylos carnosus</name>
    <dbReference type="NCBI Taxonomy" id="1234261"/>
    <lineage>
        <taxon>Eukaryota</taxon>
        <taxon>Metazoa</taxon>
        <taxon>Spiralia</taxon>
        <taxon>Gnathifera</taxon>
        <taxon>Rotifera</taxon>
        <taxon>Eurotatoria</taxon>
        <taxon>Bdelloidea</taxon>
        <taxon>Philodinida</taxon>
        <taxon>Philodinidae</taxon>
        <taxon>Didymodactylos</taxon>
    </lineage>
</organism>
<dbReference type="Pfam" id="PF13193">
    <property type="entry name" value="AMP-binding_C"/>
    <property type="match status" value="1"/>
</dbReference>
<dbReference type="PROSITE" id="PS00455">
    <property type="entry name" value="AMP_BINDING"/>
    <property type="match status" value="1"/>
</dbReference>
<dbReference type="InterPro" id="IPR020845">
    <property type="entry name" value="AMP-binding_CS"/>
</dbReference>
<dbReference type="EMBL" id="CAJNOK010025902">
    <property type="protein sequence ID" value="CAF1395868.1"/>
    <property type="molecule type" value="Genomic_DNA"/>
</dbReference>
<dbReference type="GO" id="GO:0005737">
    <property type="term" value="C:cytoplasm"/>
    <property type="evidence" value="ECO:0007669"/>
    <property type="project" value="TreeGrafter"/>
</dbReference>
<dbReference type="InterPro" id="IPR000873">
    <property type="entry name" value="AMP-dep_synth/lig_dom"/>
</dbReference>
<dbReference type="InterPro" id="IPR042099">
    <property type="entry name" value="ANL_N_sf"/>
</dbReference>
<evidence type="ECO:0000313" key="7">
    <source>
        <dbReference type="Proteomes" id="UP000663829"/>
    </source>
</evidence>
<dbReference type="InterPro" id="IPR045851">
    <property type="entry name" value="AMP-bd_C_sf"/>
</dbReference>
<sequence>MSLQVFDIDDEIHCIHHQFVRQAILHPQKIAVILEEQAVTYSEVLYHVQILSLYLIQESDVKKGDIIFQCVERSIEMIIGILAIMTTGCVYCPLNPVDSFLSLKVLMDDIHANTGLLHTKTENKFNTTINDNNIHFVNSQEIINNSANKTVISDENLHELSSVDVTIEDTAYIICTSGSTGKPKAIQSLHRNIAVYSKLLDQQNIYNQPATIIQIAGCSWILHSYEIFSALSSGATLIMLKPDGNRDINYLTEVIETKQVTSMWVSPSTMRILCAFLQTTNQGHRLKTIRNFCTAGEIMKRKLVSLLASHLSADARIYNIYGSSECGNITAYLINNPHEINSSTVMPIGRPLSSYQCYILNDEMQPANLDQIGEVYIGGPGVFKGYVCPILTEKALINIPGVKEKCFRTGDLAKYNSNGEIIYVSRTDFQIKIHSQYIETGEIENVILASCNDISDCIVVKVSNEKSEQDCVAAYIELSSLQLERDNLSLESHIQEYCRSRLPLHMIPSSFIILNKLPLNSNGKVDRKQLPVNK</sequence>
<dbReference type="Gene3D" id="3.30.300.30">
    <property type="match status" value="1"/>
</dbReference>
<evidence type="ECO:0000259" key="1">
    <source>
        <dbReference type="Pfam" id="PF00501"/>
    </source>
</evidence>
<dbReference type="EMBL" id="CAJOBA010047614">
    <property type="protein sequence ID" value="CAF4203306.1"/>
    <property type="molecule type" value="Genomic_DNA"/>
</dbReference>